<dbReference type="AlphaFoldDB" id="A0A9D5HYZ6"/>
<organism evidence="2 3">
    <name type="scientific">Alkalicoccobacillus plakortidis</name>
    <dbReference type="NCBI Taxonomy" id="444060"/>
    <lineage>
        <taxon>Bacteria</taxon>
        <taxon>Bacillati</taxon>
        <taxon>Bacillota</taxon>
        <taxon>Bacilli</taxon>
        <taxon>Bacillales</taxon>
        <taxon>Bacillaceae</taxon>
        <taxon>Alkalicoccobacillus</taxon>
    </lineage>
</organism>
<sequence>MNALLLTSYYLVYRSLFMYVGISIFVAALVLGFGQESMHPFVVLLTLLLVSIPAMEVIKHESKSGYDKFVLTMPVNRAHIVFGHYLFYLAVLAIGIVITTVTFFVYFIVVEESYMQLLVQLAPSIMLVLLIGALIFPLLYLLGPEKSDGVLIVAAGAAILVSFLMERVVSNLVFERLAFNEAETSSMVVYSLTFVLIGLILYILSFLIALSVYKRKEF</sequence>
<evidence type="ECO:0000313" key="2">
    <source>
        <dbReference type="EMBL" id="KQL58288.1"/>
    </source>
</evidence>
<feature type="transmembrane region" description="Helical" evidence="1">
    <location>
        <begin position="85"/>
        <end position="109"/>
    </location>
</feature>
<dbReference type="EMBL" id="LJJD01000009">
    <property type="protein sequence ID" value="KQL58288.1"/>
    <property type="molecule type" value="Genomic_DNA"/>
</dbReference>
<feature type="transmembrane region" description="Helical" evidence="1">
    <location>
        <begin position="12"/>
        <end position="33"/>
    </location>
</feature>
<dbReference type="InterPro" id="IPR025699">
    <property type="entry name" value="ABC2_memb-like"/>
</dbReference>
<name>A0A9D5HYZ6_9BACI</name>
<reference evidence="2 3" key="1">
    <citation type="submission" date="2015-09" db="EMBL/GenBank/DDBJ databases">
        <title>Genome sequencing project for genomic taxonomy and phylogenomics of Bacillus-like bacteria.</title>
        <authorList>
            <person name="Liu B."/>
            <person name="Wang J."/>
            <person name="Zhu Y."/>
            <person name="Liu G."/>
            <person name="Chen Q."/>
            <person name="Chen Z."/>
            <person name="Lan J."/>
            <person name="Che J."/>
            <person name="Ge C."/>
            <person name="Shi H."/>
            <person name="Pan Z."/>
            <person name="Liu X."/>
        </authorList>
    </citation>
    <scope>NUCLEOTIDE SEQUENCE [LARGE SCALE GENOMIC DNA]</scope>
    <source>
        <strain evidence="2 3">DSM 19153</strain>
    </source>
</reference>
<feature type="transmembrane region" description="Helical" evidence="1">
    <location>
        <begin position="121"/>
        <end position="142"/>
    </location>
</feature>
<accession>A0A9D5HYZ6</accession>
<feature type="transmembrane region" description="Helical" evidence="1">
    <location>
        <begin position="39"/>
        <end position="58"/>
    </location>
</feature>
<keyword evidence="3" id="KW-1185">Reference proteome</keyword>
<proteinExistence type="predicted"/>
<comment type="caution">
    <text evidence="2">The sequence shown here is derived from an EMBL/GenBank/DDBJ whole genome shotgun (WGS) entry which is preliminary data.</text>
</comment>
<feature type="transmembrane region" description="Helical" evidence="1">
    <location>
        <begin position="189"/>
        <end position="213"/>
    </location>
</feature>
<keyword evidence="1" id="KW-1133">Transmembrane helix</keyword>
<dbReference type="PANTHER" id="PTHR41309">
    <property type="entry name" value="MEMBRANE PROTEIN-RELATED"/>
    <property type="match status" value="1"/>
</dbReference>
<keyword evidence="1" id="KW-0812">Transmembrane</keyword>
<gene>
    <name evidence="2" type="ORF">AN965_04315</name>
</gene>
<dbReference type="Proteomes" id="UP000051061">
    <property type="component" value="Unassembled WGS sequence"/>
</dbReference>
<dbReference type="Pfam" id="PF13346">
    <property type="entry name" value="ABC2_membrane_5"/>
    <property type="match status" value="1"/>
</dbReference>
<protein>
    <recommendedName>
        <fullName evidence="4">ABC-2 transporter permease</fullName>
    </recommendedName>
</protein>
<evidence type="ECO:0000313" key="3">
    <source>
        <dbReference type="Proteomes" id="UP000051061"/>
    </source>
</evidence>
<evidence type="ECO:0000256" key="1">
    <source>
        <dbReference type="SAM" id="Phobius"/>
    </source>
</evidence>
<evidence type="ECO:0008006" key="4">
    <source>
        <dbReference type="Google" id="ProtNLM"/>
    </source>
</evidence>
<dbReference type="PANTHER" id="PTHR41309:SF2">
    <property type="entry name" value="MEMBRANE PROTEIN"/>
    <property type="match status" value="1"/>
</dbReference>
<keyword evidence="1" id="KW-0472">Membrane</keyword>
<feature type="transmembrane region" description="Helical" evidence="1">
    <location>
        <begin position="149"/>
        <end position="169"/>
    </location>
</feature>